<dbReference type="EMBL" id="CP119635">
    <property type="protein sequence ID" value="WES09778.1"/>
    <property type="molecule type" value="Genomic_DNA"/>
</dbReference>
<dbReference type="EMBL" id="FWYW01000003">
    <property type="protein sequence ID" value="SMD58706.1"/>
    <property type="molecule type" value="Genomic_DNA"/>
</dbReference>
<dbReference type="Proteomes" id="UP001221092">
    <property type="component" value="Plasmid p.BC006.6"/>
</dbReference>
<accession>A0A7D8D223</accession>
<evidence type="ECO:0000313" key="4">
    <source>
        <dbReference type="EMBL" id="WES09778.1"/>
    </source>
</evidence>
<proteinExistence type="predicted"/>
<keyword evidence="7" id="KW-1185">Reference proteome</keyword>
<sequence length="206" mass="23293">MTKKIINFGQAEQKARKRDLEIEQKQFEEEHHGMDQDAVDEALKVLSKATGGKEIYIGTKKSPQSKVRFAQSMQENLGYLYRQKYLTDREKIFLTEIIPYIAFSSNCIVLDIKAKNPVPANITEIAKLIDASRQPTSTVINSLVKKGILFKGDSGVEGNNAKAYAVFINPHVVYAGDKDNVNEALKVMFYKAMKMPILKDLPNKFF</sequence>
<evidence type="ECO:0000313" key="2">
    <source>
        <dbReference type="EMBL" id="MDG0945210.1"/>
    </source>
</evidence>
<dbReference type="Proteomes" id="UP000194422">
    <property type="component" value="Unassembled WGS sequence"/>
</dbReference>
<gene>
    <name evidence="3" type="ORF">BACERE00174_00007</name>
    <name evidence="4" type="ORF">P3K65_28275</name>
    <name evidence="1" type="ORF">P6U22_29250</name>
    <name evidence="2" type="ORF">P6U22_29275</name>
</gene>
<evidence type="ECO:0000313" key="5">
    <source>
        <dbReference type="Proteomes" id="UP000194422"/>
    </source>
</evidence>
<reference evidence="4" key="3">
    <citation type="submission" date="2023-03" db="EMBL/GenBank/DDBJ databases">
        <authorList>
            <person name="Liu Z."/>
        </authorList>
    </citation>
    <scope>NUCLEOTIDE SEQUENCE</scope>
    <source>
        <strain evidence="4">Bc006</strain>
        <plasmid evidence="4">p.BC006.6</plasmid>
    </source>
</reference>
<keyword evidence="4" id="KW-0614">Plasmid</keyword>
<evidence type="ECO:0000313" key="6">
    <source>
        <dbReference type="Proteomes" id="UP001221092"/>
    </source>
</evidence>
<dbReference type="EMBL" id="JARPRV010000049">
    <property type="protein sequence ID" value="MDG0945205.1"/>
    <property type="molecule type" value="Genomic_DNA"/>
</dbReference>
<protein>
    <submittedName>
        <fullName evidence="1">MarR family transcriptional regulator</fullName>
    </submittedName>
</protein>
<dbReference type="EMBL" id="JARPRV010000049">
    <property type="protein sequence ID" value="MDG0945210.1"/>
    <property type="molecule type" value="Genomic_DNA"/>
</dbReference>
<reference evidence="3 5" key="1">
    <citation type="submission" date="2017-04" db="EMBL/GenBank/DDBJ databases">
        <authorList>
            <person name="Criscuolo A."/>
        </authorList>
    </citation>
    <scope>NUCLEOTIDE SEQUENCE [LARGE SCALE GENOMIC DNA]</scope>
    <source>
        <strain evidence="3">16-00174</strain>
    </source>
</reference>
<dbReference type="InterPro" id="IPR036388">
    <property type="entry name" value="WH-like_DNA-bd_sf"/>
</dbReference>
<reference evidence="1 7" key="2">
    <citation type="submission" date="2023-03" db="EMBL/GenBank/DDBJ databases">
        <title>Genetic diversity of Bacillus cereus sensu lato isolates from Slovenia.</title>
        <authorList>
            <person name="Abdelli M."/>
        </authorList>
    </citation>
    <scope>NUCLEOTIDE SEQUENCE [LARGE SCALE GENOMIC DNA]</scope>
    <source>
        <strain evidence="1 7">SIBC61B</strain>
    </source>
</reference>
<dbReference type="AlphaFoldDB" id="A0A7D8D223"/>
<dbReference type="RefSeq" id="WP_000162395.1">
    <property type="nucleotide sequence ID" value="NZ_CMPU01000242.1"/>
</dbReference>
<evidence type="ECO:0000313" key="3">
    <source>
        <dbReference type="EMBL" id="SMD58706.1"/>
    </source>
</evidence>
<evidence type="ECO:0000313" key="7">
    <source>
        <dbReference type="Proteomes" id="UP001221338"/>
    </source>
</evidence>
<evidence type="ECO:0000313" key="1">
    <source>
        <dbReference type="EMBL" id="MDG0945205.1"/>
    </source>
</evidence>
<name>A0A7D8D223_9BACI</name>
<organism evidence="3 5">
    <name type="scientific">Bacillus paranthracis</name>
    <dbReference type="NCBI Taxonomy" id="2026186"/>
    <lineage>
        <taxon>Bacteria</taxon>
        <taxon>Bacillati</taxon>
        <taxon>Bacillota</taxon>
        <taxon>Bacilli</taxon>
        <taxon>Bacillales</taxon>
        <taxon>Bacillaceae</taxon>
        <taxon>Bacillus</taxon>
        <taxon>Bacillus cereus group</taxon>
    </lineage>
</organism>
<dbReference type="Gene3D" id="1.10.10.10">
    <property type="entry name" value="Winged helix-like DNA-binding domain superfamily/Winged helix DNA-binding domain"/>
    <property type="match status" value="1"/>
</dbReference>
<dbReference type="Proteomes" id="UP001221338">
    <property type="component" value="Unassembled WGS sequence"/>
</dbReference>
<geneLocation type="plasmid" evidence="4 6">
    <name>p.BC006.6</name>
</geneLocation>